<comment type="caution">
    <text evidence="6">The sequence shown here is derived from an EMBL/GenBank/DDBJ whole genome shotgun (WGS) entry which is preliminary data.</text>
</comment>
<reference evidence="6 7" key="1">
    <citation type="journal article" date="2014" name="PLoS ONE">
        <title>Rumen cellulosomics: divergent fiber-degrading strategies revealed by comparative genome-wide analysis of six ruminococcal strains.</title>
        <authorList>
            <person name="Dassa B."/>
            <person name="Borovok I."/>
            <person name="Ruimy-Israeli V."/>
            <person name="Lamed R."/>
            <person name="Flint H.J."/>
            <person name="Duncan S.H."/>
            <person name="Henrissat B."/>
            <person name="Coutinho P."/>
            <person name="Morrison M."/>
            <person name="Mosoni P."/>
            <person name="Yeoman C.J."/>
            <person name="White B.A."/>
            <person name="Bayer E.A."/>
        </authorList>
    </citation>
    <scope>NUCLEOTIDE SEQUENCE [LARGE SCALE GENOMIC DNA]</scope>
    <source>
        <strain evidence="6 7">007c</strain>
    </source>
</reference>
<dbReference type="PROSITE" id="PS51178">
    <property type="entry name" value="PASTA"/>
    <property type="match status" value="1"/>
</dbReference>
<dbReference type="PANTHER" id="PTHR30627:SF1">
    <property type="entry name" value="PEPTIDOGLYCAN D,D-TRANSPEPTIDASE FTSI"/>
    <property type="match status" value="1"/>
</dbReference>
<dbReference type="Gene3D" id="3.90.1310.10">
    <property type="entry name" value="Penicillin-binding protein 2a (Domain 2)"/>
    <property type="match status" value="1"/>
</dbReference>
<dbReference type="GO" id="GO:0005886">
    <property type="term" value="C:plasma membrane"/>
    <property type="evidence" value="ECO:0007669"/>
    <property type="project" value="TreeGrafter"/>
</dbReference>
<evidence type="ECO:0000313" key="6">
    <source>
        <dbReference type="EMBL" id="EWM55261.1"/>
    </source>
</evidence>
<proteinExistence type="inferred from homology"/>
<organism evidence="6 7">
    <name type="scientific">Ruminococcus flavefaciens 007c</name>
    <dbReference type="NCBI Taxonomy" id="1341157"/>
    <lineage>
        <taxon>Bacteria</taxon>
        <taxon>Bacillati</taxon>
        <taxon>Bacillota</taxon>
        <taxon>Clostridia</taxon>
        <taxon>Eubacteriales</taxon>
        <taxon>Oscillospiraceae</taxon>
        <taxon>Ruminococcus</taxon>
    </lineage>
</organism>
<feature type="domain" description="PASTA" evidence="5">
    <location>
        <begin position="695"/>
        <end position="755"/>
    </location>
</feature>
<evidence type="ECO:0000259" key="5">
    <source>
        <dbReference type="PROSITE" id="PS51178"/>
    </source>
</evidence>
<dbReference type="Pfam" id="PF03717">
    <property type="entry name" value="PBP_dimer"/>
    <property type="match status" value="1"/>
</dbReference>
<evidence type="ECO:0000256" key="2">
    <source>
        <dbReference type="ARBA" id="ARBA00007171"/>
    </source>
</evidence>
<feature type="transmembrane region" description="Helical" evidence="4">
    <location>
        <begin position="41"/>
        <end position="59"/>
    </location>
</feature>
<dbReference type="InterPro" id="IPR005311">
    <property type="entry name" value="PBP_dimer"/>
</dbReference>
<dbReference type="PATRIC" id="fig|1341157.4.peg.75"/>
<dbReference type="InterPro" id="IPR005543">
    <property type="entry name" value="PASTA_dom"/>
</dbReference>
<dbReference type="SUPFAM" id="SSF56519">
    <property type="entry name" value="Penicillin binding protein dimerisation domain"/>
    <property type="match status" value="1"/>
</dbReference>
<dbReference type="Gene3D" id="3.40.710.10">
    <property type="entry name" value="DD-peptidase/beta-lactamase superfamily"/>
    <property type="match status" value="1"/>
</dbReference>
<comment type="similarity">
    <text evidence="2">Belongs to the transpeptidase family.</text>
</comment>
<keyword evidence="7" id="KW-1185">Reference proteome</keyword>
<dbReference type="SUPFAM" id="SSF54184">
    <property type="entry name" value="Penicillin-binding protein 2x (pbp-2x), c-terminal domain"/>
    <property type="match status" value="1"/>
</dbReference>
<evidence type="ECO:0000256" key="4">
    <source>
        <dbReference type="SAM" id="Phobius"/>
    </source>
</evidence>
<dbReference type="GO" id="GO:0071555">
    <property type="term" value="P:cell wall organization"/>
    <property type="evidence" value="ECO:0007669"/>
    <property type="project" value="TreeGrafter"/>
</dbReference>
<dbReference type="InterPro" id="IPR050515">
    <property type="entry name" value="Beta-lactam/transpept"/>
</dbReference>
<dbReference type="EMBL" id="ATAX01000003">
    <property type="protein sequence ID" value="EWM55261.1"/>
    <property type="molecule type" value="Genomic_DNA"/>
</dbReference>
<dbReference type="InterPro" id="IPR036138">
    <property type="entry name" value="PBP_dimer_sf"/>
</dbReference>
<dbReference type="Proteomes" id="UP000019365">
    <property type="component" value="Unassembled WGS sequence"/>
</dbReference>
<evidence type="ECO:0000313" key="7">
    <source>
        <dbReference type="Proteomes" id="UP000019365"/>
    </source>
</evidence>
<accession>W7UJM8</accession>
<dbReference type="InterPro" id="IPR001460">
    <property type="entry name" value="PCN-bd_Tpept"/>
</dbReference>
<keyword evidence="4" id="KW-0812">Transmembrane</keyword>
<comment type="subcellular location">
    <subcellularLocation>
        <location evidence="1">Membrane</location>
    </subcellularLocation>
</comment>
<protein>
    <recommendedName>
        <fullName evidence="5">PASTA domain-containing protein</fullName>
    </recommendedName>
</protein>
<evidence type="ECO:0000256" key="3">
    <source>
        <dbReference type="ARBA" id="ARBA00023136"/>
    </source>
</evidence>
<gene>
    <name evidence="6" type="ORF">RF007C_04710</name>
</gene>
<dbReference type="SUPFAM" id="SSF56601">
    <property type="entry name" value="beta-lactamase/transpeptidase-like"/>
    <property type="match status" value="1"/>
</dbReference>
<dbReference type="eggNOG" id="COG0768">
    <property type="taxonomic scope" value="Bacteria"/>
</dbReference>
<name>W7UJM8_RUMFL</name>
<dbReference type="GO" id="GO:0008658">
    <property type="term" value="F:penicillin binding"/>
    <property type="evidence" value="ECO:0007669"/>
    <property type="project" value="InterPro"/>
</dbReference>
<dbReference type="Pfam" id="PF00905">
    <property type="entry name" value="Transpeptidase"/>
    <property type="match status" value="1"/>
</dbReference>
<keyword evidence="3 4" id="KW-0472">Membrane</keyword>
<keyword evidence="4" id="KW-1133">Transmembrane helix</keyword>
<dbReference type="Gene3D" id="3.30.10.20">
    <property type="match status" value="1"/>
</dbReference>
<sequence>MFRGGAHEYPALFYYRENAERKNSAVINTNPSKAMRFRTKFVMTAAFSTLFAAVVGNFFRISVLENKEYQTMANNQHFGSISISAHRGSIYDANGYAFAKSATVYKIFVDPQMFREDMKTLQKRIDKRNTDKANGTYTPVYDEDGKEMNVLPASAEEFKEQAANFIANRLNITSESIKKAIDEDSRYHEFNRQIEKAAADEIAAYFDEMGFVSVGCKEDTKRYYPQNELAAQVVGFTYGGGAYGVEASYNKYLSGTDGRTVSAVDSHGKELPYRYSKTFEPKDGSDVYLTIDREIQYILEKNLETMSKDSGVKNRSCAILMNPQTGAVYGMATYPSFNLNEPFELSSDMLLNRVFVENKIDNPTEKDIEQYTPEARERQWRNKCVSERYEPGSVFKVITAASALEEKAIDIDKFSYCCNGFELLPDGEREKRINCHKTDGHGVETFQKALTDSCNPSFMAIGKALGKEKFHEYFESFGFLEKTGIDLYAEAKGDIPPLESTPESKAMTHIDLAYSSFGQCETVTPIELITACSAVVNGGYLLQPYVVDKVVDTDGNIVLKNERKVRRQVISEDTSEKMRNAMEKVVIDNLSGNVNIKGYAIGGKSGTSQRLSEYANIMTDNDEENERIQEYGASYMCFTPAGHPDLILLVLADMPYNYDGLYYGSKVAVPCAGNIMEEVLDYLDKSPEYSELELQNLDIAVPMLKGLSIDEAEKTLDGMGVKHEKFGSGIEVVEQSPQTGKYIAKDGCVYLYTEKGNTNDLVMVPDLSYCTPALANETLATYGLNFVAKNIAGSDESAVVESQSIEPGKMVQRGTTVEVKFKVQQFDD</sequence>
<evidence type="ECO:0000256" key="1">
    <source>
        <dbReference type="ARBA" id="ARBA00004370"/>
    </source>
</evidence>
<dbReference type="PANTHER" id="PTHR30627">
    <property type="entry name" value="PEPTIDOGLYCAN D,D-TRANSPEPTIDASE"/>
    <property type="match status" value="1"/>
</dbReference>
<dbReference type="InterPro" id="IPR012338">
    <property type="entry name" value="Beta-lactam/transpept-like"/>
</dbReference>
<dbReference type="SMART" id="SM00740">
    <property type="entry name" value="PASTA"/>
    <property type="match status" value="2"/>
</dbReference>
<dbReference type="Pfam" id="PF03793">
    <property type="entry name" value="PASTA"/>
    <property type="match status" value="1"/>
</dbReference>
<dbReference type="AlphaFoldDB" id="W7UJM8"/>